<name>A0A084B3Q9_STACB</name>
<reference evidence="3 4" key="1">
    <citation type="journal article" date="2014" name="BMC Genomics">
        <title>Comparative genome sequencing reveals chemotype-specific gene clusters in the toxigenic black mold Stachybotrys.</title>
        <authorList>
            <person name="Semeiks J."/>
            <person name="Borek D."/>
            <person name="Otwinowski Z."/>
            <person name="Grishin N.V."/>
        </authorList>
    </citation>
    <scope>NUCLEOTIDE SEQUENCE [LARGE SCALE GENOMIC DNA]</scope>
    <source>
        <strain evidence="4">CBS 109288 / IBT 7711</strain>
    </source>
</reference>
<dbReference type="Proteomes" id="UP000028045">
    <property type="component" value="Unassembled WGS sequence"/>
</dbReference>
<keyword evidence="4" id="KW-1185">Reference proteome</keyword>
<dbReference type="HOGENOM" id="CLU_034961_0_0_1"/>
<evidence type="ECO:0000256" key="2">
    <source>
        <dbReference type="SAM" id="MobiDB-lite"/>
    </source>
</evidence>
<gene>
    <name evidence="3" type="ORF">S7711_10344</name>
</gene>
<evidence type="ECO:0000313" key="3">
    <source>
        <dbReference type="EMBL" id="KEY72188.1"/>
    </source>
</evidence>
<evidence type="ECO:0000256" key="1">
    <source>
        <dbReference type="SAM" id="Coils"/>
    </source>
</evidence>
<dbReference type="EMBL" id="KL648097">
    <property type="protein sequence ID" value="KEY72188.1"/>
    <property type="molecule type" value="Genomic_DNA"/>
</dbReference>
<dbReference type="AlphaFoldDB" id="A0A084B3Q9"/>
<evidence type="ECO:0000313" key="4">
    <source>
        <dbReference type="Proteomes" id="UP000028045"/>
    </source>
</evidence>
<organism evidence="3 4">
    <name type="scientific">Stachybotrys chartarum (strain CBS 109288 / IBT 7711)</name>
    <name type="common">Toxic black mold</name>
    <name type="synonym">Stilbospora chartarum</name>
    <dbReference type="NCBI Taxonomy" id="1280523"/>
    <lineage>
        <taxon>Eukaryota</taxon>
        <taxon>Fungi</taxon>
        <taxon>Dikarya</taxon>
        <taxon>Ascomycota</taxon>
        <taxon>Pezizomycotina</taxon>
        <taxon>Sordariomycetes</taxon>
        <taxon>Hypocreomycetidae</taxon>
        <taxon>Hypocreales</taxon>
        <taxon>Stachybotryaceae</taxon>
        <taxon>Stachybotrys</taxon>
    </lineage>
</organism>
<feature type="coiled-coil region" evidence="1">
    <location>
        <begin position="57"/>
        <end position="98"/>
    </location>
</feature>
<sequence>MSAKFEPVDAEAKAAEIRTFIHNHGDSAPHSERLSVFLALNELRVAAASHSDVSSIEDKLNEERAQLTIEQSRVEAENEKLQRELAKIAKDKEEFLAKLLAVDFAKLTELLARGCQTPAHSVGDDEARSACTLAGNGLSGNPNGLVMGSQSNLPQVATDAEHQDEAEDVGEATRNTSRTSLGSQANDGGKQNLQTMQAKGETLCAQVDFVTKRVKSLEVDLGRAEKYGFISSGEIAEKMDHIQNELADCLEQRDLISVSLRHQEDKIRRLEETVQAVGGSKRPRASDDNHILPDLKRQRPSEVGEDDMSLDLAIFSFPFYGIDPARQGPGREDGESAASAFGLFHQRDHMDRAEHLEDFWRRGSLNTWFCMVKTLESGWRSDMTSLSPDATCSVHPGKHCTHGMVKEVGGERLLVFVFRGVLRPGVSVSLAELPQRLAAGDFEIAKGVVERKAHIKGTMTAGSLNRVGHPRDSRFQVSLLGSPVLSRGQVVVRVGMQQTRSKVAGAALTAGGHRIETQVVERQLASQAQQMPRQFTAEQRLVYAKENSSVPCSPDPKPTCTPLFVIFPTRFIFAPAIRRAGTKGPKLRMP</sequence>
<proteinExistence type="predicted"/>
<feature type="region of interest" description="Disordered" evidence="2">
    <location>
        <begin position="156"/>
        <end position="191"/>
    </location>
</feature>
<feature type="compositionally biased region" description="Polar residues" evidence="2">
    <location>
        <begin position="173"/>
        <end position="191"/>
    </location>
</feature>
<dbReference type="OrthoDB" id="10346723at2759"/>
<accession>A0A084B3Q9</accession>
<protein>
    <submittedName>
        <fullName evidence="3">Uncharacterized protein</fullName>
    </submittedName>
</protein>
<keyword evidence="1" id="KW-0175">Coiled coil</keyword>